<reference evidence="10 11" key="1">
    <citation type="submission" date="2020-06" db="EMBL/GenBank/DDBJ databases">
        <title>Dysbiosis in marine aquaculture revealed through microbiome analysis: reverse ecology for environmental sustainability.</title>
        <authorList>
            <person name="Haro-Moreno J.M."/>
            <person name="Coutinho F.H."/>
            <person name="Zaragoza-Solas A."/>
            <person name="Picazo A."/>
            <person name="Almagro-Moreno S."/>
            <person name="Lopez-Perez M."/>
        </authorList>
    </citation>
    <scope>NUCLEOTIDE SEQUENCE [LARGE SCALE GENOMIC DNA]</scope>
    <source>
        <strain evidence="10">MCMED-G42</strain>
    </source>
</reference>
<dbReference type="SUPFAM" id="SSF56300">
    <property type="entry name" value="Metallo-dependent phosphatases"/>
    <property type="match status" value="1"/>
</dbReference>
<keyword evidence="4 10" id="KW-0378">Hydrolase</keyword>
<evidence type="ECO:0000256" key="3">
    <source>
        <dbReference type="ARBA" id="ARBA00012506"/>
    </source>
</evidence>
<dbReference type="NCBIfam" id="NF001204">
    <property type="entry name" value="PRK00166.1"/>
    <property type="match status" value="1"/>
</dbReference>
<comment type="function">
    <text evidence="1">Hydrolyzes diadenosine 5',5'''-P1,P4-tetraphosphate to yield ADP.</text>
</comment>
<protein>
    <recommendedName>
        <fullName evidence="3">bis(5'-nucleosyl)-tetraphosphatase (symmetrical)</fullName>
        <ecNumber evidence="3">3.6.1.41</ecNumber>
    </recommendedName>
    <alternativeName>
        <fullName evidence="6">Ap4A hydrolase</fullName>
    </alternativeName>
    <alternativeName>
        <fullName evidence="5">Diadenosine 5',5'''-P1,P4-tetraphosphate pyrophosphohydrolase</fullName>
    </alternativeName>
    <alternativeName>
        <fullName evidence="7">Diadenosine tetraphosphatase</fullName>
    </alternativeName>
</protein>
<dbReference type="InterPro" id="IPR004617">
    <property type="entry name" value="ApaH"/>
</dbReference>
<evidence type="ECO:0000313" key="11">
    <source>
        <dbReference type="Proteomes" id="UP000585327"/>
    </source>
</evidence>
<comment type="catalytic activity">
    <reaction evidence="8">
        <text>P(1),P(4)-bis(5'-adenosyl) tetraphosphate + H2O = 2 ADP + 2 H(+)</text>
        <dbReference type="Rhea" id="RHEA:24252"/>
        <dbReference type="ChEBI" id="CHEBI:15377"/>
        <dbReference type="ChEBI" id="CHEBI:15378"/>
        <dbReference type="ChEBI" id="CHEBI:58141"/>
        <dbReference type="ChEBI" id="CHEBI:456216"/>
        <dbReference type="EC" id="3.6.1.41"/>
    </reaction>
</comment>
<dbReference type="InterPro" id="IPR050126">
    <property type="entry name" value="Ap4A_hydrolase"/>
</dbReference>
<dbReference type="PANTHER" id="PTHR42850:SF11">
    <property type="entry name" value="BIS(5'-NUCLEOSYL)-TETRAPHOSPHATASE [SYMMETRICAL]"/>
    <property type="match status" value="1"/>
</dbReference>
<evidence type="ECO:0000256" key="2">
    <source>
        <dbReference type="ARBA" id="ARBA00005419"/>
    </source>
</evidence>
<accession>A0A838YHX4</accession>
<dbReference type="PANTHER" id="PTHR42850">
    <property type="entry name" value="METALLOPHOSPHOESTERASE"/>
    <property type="match status" value="1"/>
</dbReference>
<dbReference type="GO" id="GO:0008803">
    <property type="term" value="F:bis(5'-nucleosyl)-tetraphosphatase (symmetrical) activity"/>
    <property type="evidence" value="ECO:0007669"/>
    <property type="project" value="UniProtKB-EC"/>
</dbReference>
<evidence type="ECO:0000256" key="7">
    <source>
        <dbReference type="ARBA" id="ARBA00033210"/>
    </source>
</evidence>
<dbReference type="Pfam" id="PF00149">
    <property type="entry name" value="Metallophos"/>
    <property type="match status" value="1"/>
</dbReference>
<dbReference type="NCBIfam" id="TIGR00668">
    <property type="entry name" value="apaH"/>
    <property type="match status" value="1"/>
</dbReference>
<organism evidence="10 11">
    <name type="scientific">SAR86 cluster bacterium</name>
    <dbReference type="NCBI Taxonomy" id="2030880"/>
    <lineage>
        <taxon>Bacteria</taxon>
        <taxon>Pseudomonadati</taxon>
        <taxon>Pseudomonadota</taxon>
        <taxon>Gammaproteobacteria</taxon>
        <taxon>SAR86 cluster</taxon>
    </lineage>
</organism>
<dbReference type="GO" id="GO:0016791">
    <property type="term" value="F:phosphatase activity"/>
    <property type="evidence" value="ECO:0007669"/>
    <property type="project" value="TreeGrafter"/>
</dbReference>
<dbReference type="AlphaFoldDB" id="A0A838YHX4"/>
<evidence type="ECO:0000256" key="5">
    <source>
        <dbReference type="ARBA" id="ARBA00031248"/>
    </source>
</evidence>
<evidence type="ECO:0000259" key="9">
    <source>
        <dbReference type="Pfam" id="PF00149"/>
    </source>
</evidence>
<dbReference type="InterPro" id="IPR029052">
    <property type="entry name" value="Metallo-depent_PP-like"/>
</dbReference>
<sequence length="271" mass="31458">MAHYVIGDVQGCFNELEALISKFGFDPNKDKLIFAGDLVNRGENSLGVLDFCLKYKDSTHAVLGNHDFYLMHLIASNGDDEHLQEILNSPNVDKFYEWLKQLPLFKKIKINKTNESFYISHAGLPFFWSFKDAQLLSDEISFYLKNHTSELLENIWGDIPARWSNELYGYDRLRTAINYFTRMRFMDIDGALDLNHKDASSKKDLYKWFDLTHKNLNDNEYIIFGHWASIEGKTGLENIIGLDTGCVWGKKLTAIRLEDKKLFSVDRYESL</sequence>
<dbReference type="PIRSF" id="PIRSF000903">
    <property type="entry name" value="B5n-ttraPtase_sm"/>
    <property type="match status" value="1"/>
</dbReference>
<evidence type="ECO:0000256" key="4">
    <source>
        <dbReference type="ARBA" id="ARBA00022801"/>
    </source>
</evidence>
<name>A0A838YHX4_9GAMM</name>
<dbReference type="GO" id="GO:0005737">
    <property type="term" value="C:cytoplasm"/>
    <property type="evidence" value="ECO:0007669"/>
    <property type="project" value="TreeGrafter"/>
</dbReference>
<evidence type="ECO:0000256" key="1">
    <source>
        <dbReference type="ARBA" id="ARBA00003413"/>
    </source>
</evidence>
<dbReference type="Proteomes" id="UP000585327">
    <property type="component" value="Unassembled WGS sequence"/>
</dbReference>
<dbReference type="GO" id="GO:0110154">
    <property type="term" value="P:RNA decapping"/>
    <property type="evidence" value="ECO:0007669"/>
    <property type="project" value="TreeGrafter"/>
</dbReference>
<dbReference type="EC" id="3.6.1.41" evidence="3"/>
<evidence type="ECO:0000313" key="10">
    <source>
        <dbReference type="EMBL" id="MBA4723964.1"/>
    </source>
</evidence>
<dbReference type="Gene3D" id="3.60.21.10">
    <property type="match status" value="1"/>
</dbReference>
<comment type="similarity">
    <text evidence="2">Belongs to the Ap4A hydrolase family.</text>
</comment>
<evidence type="ECO:0000256" key="6">
    <source>
        <dbReference type="ARBA" id="ARBA00032248"/>
    </source>
</evidence>
<gene>
    <name evidence="10" type="ORF">H2021_01985</name>
</gene>
<comment type="caution">
    <text evidence="10">The sequence shown here is derived from an EMBL/GenBank/DDBJ whole genome shotgun (WGS) entry which is preliminary data.</text>
</comment>
<dbReference type="EMBL" id="JACETM010000012">
    <property type="protein sequence ID" value="MBA4723964.1"/>
    <property type="molecule type" value="Genomic_DNA"/>
</dbReference>
<feature type="domain" description="Calcineurin-like phosphoesterase" evidence="9">
    <location>
        <begin position="4"/>
        <end position="172"/>
    </location>
</feature>
<proteinExistence type="inferred from homology"/>
<evidence type="ECO:0000256" key="8">
    <source>
        <dbReference type="ARBA" id="ARBA00049417"/>
    </source>
</evidence>
<dbReference type="InterPro" id="IPR004843">
    <property type="entry name" value="Calcineurin-like_PHP"/>
</dbReference>